<dbReference type="InterPro" id="IPR011712">
    <property type="entry name" value="Sig_transdc_His_kin_sub3_dim/P"/>
</dbReference>
<dbReference type="CDD" id="cd16917">
    <property type="entry name" value="HATPase_UhpB-NarQ-NarX-like"/>
    <property type="match status" value="1"/>
</dbReference>
<dbReference type="SMART" id="SM00387">
    <property type="entry name" value="HATPase_c"/>
    <property type="match status" value="1"/>
</dbReference>
<dbReference type="EC" id="2.7.13.3" evidence="7"/>
<dbReference type="Pfam" id="PF02518">
    <property type="entry name" value="HATPase_c"/>
    <property type="match status" value="1"/>
</dbReference>
<evidence type="ECO:0000256" key="1">
    <source>
        <dbReference type="ARBA" id="ARBA00000085"/>
    </source>
</evidence>
<dbReference type="Pfam" id="PF07730">
    <property type="entry name" value="HisKA_3"/>
    <property type="match status" value="1"/>
</dbReference>
<name>A0ABW5PKH4_9BACI</name>
<dbReference type="InterPro" id="IPR050482">
    <property type="entry name" value="Sensor_HK_TwoCompSys"/>
</dbReference>
<dbReference type="EMBL" id="JBHUMR010000001">
    <property type="protein sequence ID" value="MFD2615825.1"/>
    <property type="molecule type" value="Genomic_DNA"/>
</dbReference>
<dbReference type="Gene3D" id="3.30.565.10">
    <property type="entry name" value="Histidine kinase-like ATPase, C-terminal domain"/>
    <property type="match status" value="1"/>
</dbReference>
<evidence type="ECO:0000256" key="6">
    <source>
        <dbReference type="ARBA" id="ARBA00023012"/>
    </source>
</evidence>
<dbReference type="RefSeq" id="WP_141191066.1">
    <property type="nucleotide sequence ID" value="NZ_JBHUMR010000001.1"/>
</dbReference>
<dbReference type="PROSITE" id="PS50109">
    <property type="entry name" value="HIS_KIN"/>
    <property type="match status" value="1"/>
</dbReference>
<keyword evidence="2 7" id="KW-0808">Transferase</keyword>
<dbReference type="InterPro" id="IPR008595">
    <property type="entry name" value="DegS"/>
</dbReference>
<dbReference type="PIRSF" id="PIRSF003169">
    <property type="entry name" value="STHK_DegS"/>
    <property type="match status" value="1"/>
</dbReference>
<sequence>MSLNHEASLPLDAERLDQIIDKMVYAVEDSKTQIFEIGEQSREEHDQLVKELEVIKHQVSEVIDRYDTLERDARLARSHLAKVSSHFDTYQEADIRAAYERANSIQVELSIVQEMERQLKIRRNDTERRITKLKATVEKADKLVGQVSVVLNYLTGDLQKMGEMIESAKEKQAFGLKIIEAQEEERKRLSREIHDGPAQILARVLIGSDIVERVHRNQGPEASAKELLTYREMVRSALAEVRRIIYDLRPMTLDDLGLIPTLKKYLNQIGSQFEGLKVNFRCIGHEHRVSSNMEVALFRLCQEGVQNACKHAEASLIKVMVEFKEKSIVLLIKDNGKGFDPKQSHTSKFGLMGMKERVELLKGELTLNSDPKVGTSILINIPIIEEEEH</sequence>
<evidence type="ECO:0000256" key="3">
    <source>
        <dbReference type="ARBA" id="ARBA00022741"/>
    </source>
</evidence>
<feature type="domain" description="Histidine kinase" evidence="9">
    <location>
        <begin position="188"/>
        <end position="385"/>
    </location>
</feature>
<dbReference type="InterPro" id="IPR005467">
    <property type="entry name" value="His_kinase_dom"/>
</dbReference>
<keyword evidence="4 7" id="KW-0418">Kinase</keyword>
<evidence type="ECO:0000256" key="2">
    <source>
        <dbReference type="ARBA" id="ARBA00022679"/>
    </source>
</evidence>
<protein>
    <recommendedName>
        <fullName evidence="7">Signal transduction histidine-protein kinase/phosphatase DegS</fullName>
        <ecNumber evidence="7">2.7.13.3</ecNumber>
        <ecNumber evidence="7">3.1.3.-</ecNumber>
    </recommendedName>
</protein>
<dbReference type="PANTHER" id="PTHR24421:SF55">
    <property type="entry name" value="SENSOR HISTIDINE KINASE YDFH"/>
    <property type="match status" value="1"/>
</dbReference>
<evidence type="ECO:0000256" key="8">
    <source>
        <dbReference type="SAM" id="Coils"/>
    </source>
</evidence>
<comment type="caution">
    <text evidence="10">The sequence shown here is derived from an EMBL/GenBank/DDBJ whole genome shotgun (WGS) entry which is preliminary data.</text>
</comment>
<dbReference type="Gene3D" id="1.20.5.1930">
    <property type="match status" value="1"/>
</dbReference>
<dbReference type="GO" id="GO:0016301">
    <property type="term" value="F:kinase activity"/>
    <property type="evidence" value="ECO:0007669"/>
    <property type="project" value="UniProtKB-KW"/>
</dbReference>
<keyword evidence="7" id="KW-0378">Hydrolase</keyword>
<dbReference type="Proteomes" id="UP001597458">
    <property type="component" value="Unassembled WGS sequence"/>
</dbReference>
<dbReference type="PANTHER" id="PTHR24421">
    <property type="entry name" value="NITRATE/NITRITE SENSOR PROTEIN NARX-RELATED"/>
    <property type="match status" value="1"/>
</dbReference>
<evidence type="ECO:0000313" key="10">
    <source>
        <dbReference type="EMBL" id="MFD2615825.1"/>
    </source>
</evidence>
<proteinExistence type="predicted"/>
<keyword evidence="11" id="KW-1185">Reference proteome</keyword>
<evidence type="ECO:0000256" key="5">
    <source>
        <dbReference type="ARBA" id="ARBA00022840"/>
    </source>
</evidence>
<comment type="subcellular location">
    <subcellularLocation>
        <location evidence="7">Cytoplasm</location>
    </subcellularLocation>
</comment>
<comment type="catalytic activity">
    <reaction evidence="1 7">
        <text>ATP + protein L-histidine = ADP + protein N-phospho-L-histidine.</text>
        <dbReference type="EC" id="2.7.13.3"/>
    </reaction>
</comment>
<keyword evidence="5 7" id="KW-0067">ATP-binding</keyword>
<dbReference type="InterPro" id="IPR036890">
    <property type="entry name" value="HATPase_C_sf"/>
</dbReference>
<evidence type="ECO:0000313" key="11">
    <source>
        <dbReference type="Proteomes" id="UP001597458"/>
    </source>
</evidence>
<feature type="coiled-coil region" evidence="8">
    <location>
        <begin position="116"/>
        <end position="143"/>
    </location>
</feature>
<dbReference type="InterPro" id="IPR016381">
    <property type="entry name" value="Sig_transdc_His_kinase_DegS"/>
</dbReference>
<keyword evidence="8" id="KW-0175">Coiled coil</keyword>
<keyword evidence="3 7" id="KW-0547">Nucleotide-binding</keyword>
<keyword evidence="6 7" id="KW-0902">Two-component regulatory system</keyword>
<accession>A0ABW5PKH4</accession>
<dbReference type="InterPro" id="IPR003594">
    <property type="entry name" value="HATPase_dom"/>
</dbReference>
<evidence type="ECO:0000256" key="4">
    <source>
        <dbReference type="ARBA" id="ARBA00022777"/>
    </source>
</evidence>
<dbReference type="EC" id="3.1.3.-" evidence="7"/>
<keyword evidence="7" id="KW-0904">Protein phosphatase</keyword>
<reference evidence="11" key="1">
    <citation type="journal article" date="2019" name="Int. J. Syst. Evol. Microbiol.">
        <title>The Global Catalogue of Microorganisms (GCM) 10K type strain sequencing project: providing services to taxonomists for standard genome sequencing and annotation.</title>
        <authorList>
            <consortium name="The Broad Institute Genomics Platform"/>
            <consortium name="The Broad Institute Genome Sequencing Center for Infectious Disease"/>
            <person name="Wu L."/>
            <person name="Ma J."/>
        </authorList>
    </citation>
    <scope>NUCLEOTIDE SEQUENCE [LARGE SCALE GENOMIC DNA]</scope>
    <source>
        <strain evidence="11">TISTR 2241</strain>
    </source>
</reference>
<keyword evidence="7" id="KW-0963">Cytoplasm</keyword>
<evidence type="ECO:0000259" key="9">
    <source>
        <dbReference type="PROSITE" id="PS50109"/>
    </source>
</evidence>
<dbReference type="SUPFAM" id="SSF55874">
    <property type="entry name" value="ATPase domain of HSP90 chaperone/DNA topoisomerase II/histidine kinase"/>
    <property type="match status" value="1"/>
</dbReference>
<evidence type="ECO:0000256" key="7">
    <source>
        <dbReference type="PIRNR" id="PIRNR003169"/>
    </source>
</evidence>
<organism evidence="10 11">
    <name type="scientific">Terrilactibacillus laevilacticus</name>
    <dbReference type="NCBI Taxonomy" id="1380157"/>
    <lineage>
        <taxon>Bacteria</taxon>
        <taxon>Bacillati</taxon>
        <taxon>Bacillota</taxon>
        <taxon>Bacilli</taxon>
        <taxon>Bacillales</taxon>
        <taxon>Bacillaceae</taxon>
        <taxon>Terrilactibacillus</taxon>
    </lineage>
</organism>
<dbReference type="Pfam" id="PF05384">
    <property type="entry name" value="DegS"/>
    <property type="match status" value="1"/>
</dbReference>
<gene>
    <name evidence="10" type="ORF">ACFSTF_00505</name>
</gene>
<comment type="function">
    <text evidence="7">Member of the two-component regulatory system DegS/DegU, which plays an important role in the transition growth phase.</text>
</comment>